<dbReference type="CDD" id="cd20543">
    <property type="entry name" value="CYCLIN_AtCycD-like_rpt1"/>
    <property type="match status" value="1"/>
</dbReference>
<dbReference type="PANTHER" id="PTHR10177">
    <property type="entry name" value="CYCLINS"/>
    <property type="match status" value="1"/>
</dbReference>
<keyword evidence="2" id="KW-0132">Cell division</keyword>
<dbReference type="OrthoDB" id="5590282at2759"/>
<proteinExistence type="inferred from homology"/>
<dbReference type="SUPFAM" id="SSF47954">
    <property type="entry name" value="Cyclin-like"/>
    <property type="match status" value="2"/>
</dbReference>
<organism evidence="8 9">
    <name type="scientific">Apostasia shenzhenica</name>
    <dbReference type="NCBI Taxonomy" id="1088818"/>
    <lineage>
        <taxon>Eukaryota</taxon>
        <taxon>Viridiplantae</taxon>
        <taxon>Streptophyta</taxon>
        <taxon>Embryophyta</taxon>
        <taxon>Tracheophyta</taxon>
        <taxon>Spermatophyta</taxon>
        <taxon>Magnoliopsida</taxon>
        <taxon>Liliopsida</taxon>
        <taxon>Asparagales</taxon>
        <taxon>Orchidaceae</taxon>
        <taxon>Apostasioideae</taxon>
        <taxon>Apostasia</taxon>
    </lineage>
</organism>
<feature type="domain" description="Cyclin C-terminal" evidence="7">
    <location>
        <begin position="197"/>
        <end position="317"/>
    </location>
</feature>
<dbReference type="Proteomes" id="UP000236161">
    <property type="component" value="Unassembled WGS sequence"/>
</dbReference>
<keyword evidence="4" id="KW-0131">Cell cycle</keyword>
<keyword evidence="9" id="KW-1185">Reference proteome</keyword>
<dbReference type="CDD" id="cd20544">
    <property type="entry name" value="CYCLIN_AtCycD-like_rpt2"/>
    <property type="match status" value="1"/>
</dbReference>
<dbReference type="Pfam" id="PF00134">
    <property type="entry name" value="Cyclin_N"/>
    <property type="match status" value="1"/>
</dbReference>
<evidence type="ECO:0000256" key="3">
    <source>
        <dbReference type="ARBA" id="ARBA00023127"/>
    </source>
</evidence>
<dbReference type="InterPro" id="IPR004367">
    <property type="entry name" value="Cyclin_C-dom"/>
</dbReference>
<evidence type="ECO:0000313" key="8">
    <source>
        <dbReference type="EMBL" id="PKA47865.1"/>
    </source>
</evidence>
<name>A0A2H9ZX34_9ASPA</name>
<dbReference type="Gene3D" id="1.10.472.10">
    <property type="entry name" value="Cyclin-like"/>
    <property type="match status" value="2"/>
</dbReference>
<reference evidence="8 9" key="1">
    <citation type="journal article" date="2017" name="Nature">
        <title>The Apostasia genome and the evolution of orchids.</title>
        <authorList>
            <person name="Zhang G.Q."/>
            <person name="Liu K.W."/>
            <person name="Li Z."/>
            <person name="Lohaus R."/>
            <person name="Hsiao Y.Y."/>
            <person name="Niu S.C."/>
            <person name="Wang J.Y."/>
            <person name="Lin Y.C."/>
            <person name="Xu Q."/>
            <person name="Chen L.J."/>
            <person name="Yoshida K."/>
            <person name="Fujiwara S."/>
            <person name="Wang Z.W."/>
            <person name="Zhang Y.Q."/>
            <person name="Mitsuda N."/>
            <person name="Wang M."/>
            <person name="Liu G.H."/>
            <person name="Pecoraro L."/>
            <person name="Huang H.X."/>
            <person name="Xiao X.J."/>
            <person name="Lin M."/>
            <person name="Wu X.Y."/>
            <person name="Wu W.L."/>
            <person name="Chen Y.Y."/>
            <person name="Chang S.B."/>
            <person name="Sakamoto S."/>
            <person name="Ohme-Takagi M."/>
            <person name="Yagi M."/>
            <person name="Zeng S.J."/>
            <person name="Shen C.Y."/>
            <person name="Yeh C.M."/>
            <person name="Luo Y.B."/>
            <person name="Tsai W.C."/>
            <person name="Van de Peer Y."/>
            <person name="Liu Z.J."/>
        </authorList>
    </citation>
    <scope>NUCLEOTIDE SEQUENCE [LARGE SCALE GENOMIC DNA]</scope>
    <source>
        <strain evidence="9">cv. Shenzhen</strain>
        <tissue evidence="8">Stem</tissue>
    </source>
</reference>
<dbReference type="GO" id="GO:0051301">
    <property type="term" value="P:cell division"/>
    <property type="evidence" value="ECO:0007669"/>
    <property type="project" value="UniProtKB-KW"/>
</dbReference>
<dbReference type="AlphaFoldDB" id="A0A2H9ZX34"/>
<dbReference type="SMART" id="SM00385">
    <property type="entry name" value="CYCLIN"/>
    <property type="match status" value="1"/>
</dbReference>
<evidence type="ECO:0000313" key="9">
    <source>
        <dbReference type="Proteomes" id="UP000236161"/>
    </source>
</evidence>
<dbReference type="SMART" id="SM01332">
    <property type="entry name" value="Cyclin_C"/>
    <property type="match status" value="1"/>
</dbReference>
<evidence type="ECO:0000256" key="4">
    <source>
        <dbReference type="ARBA" id="ARBA00023306"/>
    </source>
</evidence>
<dbReference type="EMBL" id="KZ453045">
    <property type="protein sequence ID" value="PKA47865.1"/>
    <property type="molecule type" value="Genomic_DNA"/>
</dbReference>
<dbReference type="InterPro" id="IPR039361">
    <property type="entry name" value="Cyclin"/>
</dbReference>
<evidence type="ECO:0000256" key="2">
    <source>
        <dbReference type="ARBA" id="ARBA00022618"/>
    </source>
</evidence>
<gene>
    <name evidence="8" type="primary">CYCD1-1</name>
    <name evidence="8" type="ORF">AXF42_Ash019876</name>
</gene>
<dbReference type="Pfam" id="PF02984">
    <property type="entry name" value="Cyclin_C"/>
    <property type="match status" value="1"/>
</dbReference>
<evidence type="ECO:0000259" key="7">
    <source>
        <dbReference type="SMART" id="SM01332"/>
    </source>
</evidence>
<sequence>MTADCCGRHRRREMELSATEEALPWRNLFCEENAGELSELSTGPPAAGGGFYVDSCYPEESDESIAGFVEWEVAHSPEVDYPARLRSRSINAAAREAAVSWILRVNAYHHFQPLTAYLAVNYVDRFLSAHRLPKTNGWPLQLLSVACLSIAAKLEETFVPSLLDLQVEGARFMFEPETVCKMELLVLTALKWRLRPVTPFNFVDFFACKVDPSGSHTRYLASLAAQAILPTTSDINFLDYWPSSIAAASIICAADEIPDIACTDPQQTLNWCTGLDREGIISCYRLMQQVLRNEAKSVVDDITSETSSSSFSSLPPNKKRKLNNYLTHEVEG</sequence>
<dbReference type="FunFam" id="1.10.472.10:FF:000034">
    <property type="entry name" value="D2/4-type cyclin"/>
    <property type="match status" value="1"/>
</dbReference>
<dbReference type="InterPro" id="IPR048258">
    <property type="entry name" value="Cyclins_cyclin-box"/>
</dbReference>
<keyword evidence="3 5" id="KW-0195">Cyclin</keyword>
<evidence type="ECO:0000256" key="5">
    <source>
        <dbReference type="RuleBase" id="RU000383"/>
    </source>
</evidence>
<dbReference type="PROSITE" id="PS00292">
    <property type="entry name" value="CYCLINS"/>
    <property type="match status" value="1"/>
</dbReference>
<dbReference type="InterPro" id="IPR006671">
    <property type="entry name" value="Cyclin_N"/>
</dbReference>
<evidence type="ECO:0000259" key="6">
    <source>
        <dbReference type="SMART" id="SM00385"/>
    </source>
</evidence>
<dbReference type="InterPro" id="IPR013763">
    <property type="entry name" value="Cyclin-like_dom"/>
</dbReference>
<accession>A0A2H9ZX34</accession>
<feature type="domain" description="Cyclin-like" evidence="6">
    <location>
        <begin position="100"/>
        <end position="188"/>
    </location>
</feature>
<comment type="similarity">
    <text evidence="1">Belongs to the cyclin family. Cyclin D subfamily.</text>
</comment>
<protein>
    <submittedName>
        <fullName evidence="8">Cyclin-D1-1</fullName>
    </submittedName>
</protein>
<dbReference type="InterPro" id="IPR036915">
    <property type="entry name" value="Cyclin-like_sf"/>
</dbReference>
<dbReference type="STRING" id="1088818.A0A2H9ZX34"/>
<evidence type="ECO:0000256" key="1">
    <source>
        <dbReference type="ARBA" id="ARBA00009065"/>
    </source>
</evidence>